<evidence type="ECO:0000313" key="1">
    <source>
        <dbReference type="EMBL" id="ALV86325.1"/>
    </source>
</evidence>
<name>A0A0U3BBD7_9BACT</name>
<reference evidence="1" key="1">
    <citation type="submission" date="2015-10" db="EMBL/GenBank/DDBJ databases">
        <title>Biosynthesis of SCL-MCL polyhydroxyalkanoates by metagenomic clones in Pseudomonas putida.</title>
        <authorList>
            <person name="Cheng J."/>
            <person name="Charles T.C."/>
        </authorList>
    </citation>
    <scope>NUCLEOTIDE SEQUENCE</scope>
</reference>
<dbReference type="AlphaFoldDB" id="A0A0U3BBD7"/>
<sequence>MSALVHRLNGSLNNASLAFEVALGTEREAPAERTLRTGLASIARASRATMLLAYVVGGQRSSTEPSELYMEDVREILAEHARDTGRADASELPAGAHGPADAAQRLLDELVRMDRAG</sequence>
<dbReference type="EMBL" id="KT944257">
    <property type="protein sequence ID" value="ALV86325.1"/>
    <property type="molecule type" value="Genomic_DNA"/>
</dbReference>
<proteinExistence type="predicted"/>
<protein>
    <submittedName>
        <fullName evidence="1">Uncharacterized protein</fullName>
    </submittedName>
</protein>
<accession>A0A0U3BBD7</accession>
<organism evidence="1">
    <name type="scientific">uncultured bacterium 5</name>
    <dbReference type="NCBI Taxonomy" id="1748277"/>
    <lineage>
        <taxon>Bacteria</taxon>
        <taxon>environmental samples</taxon>
    </lineage>
</organism>